<evidence type="ECO:0000313" key="1">
    <source>
        <dbReference type="EMBL" id="RLQ85369.1"/>
    </source>
</evidence>
<dbReference type="AlphaFoldDB" id="A0A3L7J4J2"/>
<evidence type="ECO:0000313" key="2">
    <source>
        <dbReference type="Proteomes" id="UP000282460"/>
    </source>
</evidence>
<proteinExistence type="predicted"/>
<gene>
    <name evidence="1" type="ORF">D9V28_00275</name>
</gene>
<reference evidence="1 2" key="1">
    <citation type="submission" date="2018-10" db="EMBL/GenBank/DDBJ databases">
        <authorList>
            <person name="Li J."/>
        </authorList>
    </citation>
    <scope>NUCLEOTIDE SEQUENCE [LARGE SCALE GENOMIC DNA]</scope>
    <source>
        <strain evidence="1 2">ZD1-4</strain>
    </source>
</reference>
<dbReference type="RefSeq" id="WP_121657742.1">
    <property type="nucleotide sequence ID" value="NZ_BMEK01000001.1"/>
</dbReference>
<protein>
    <submittedName>
        <fullName evidence="1">Uncharacterized protein</fullName>
    </submittedName>
</protein>
<accession>A0A3L7J4J2</accession>
<name>A0A3L7J4J2_9MICO</name>
<comment type="caution">
    <text evidence="1">The sequence shown here is derived from an EMBL/GenBank/DDBJ whole genome shotgun (WGS) entry which is preliminary data.</text>
</comment>
<keyword evidence="2" id="KW-1185">Reference proteome</keyword>
<sequence>MTASEIVGVRLNLPEDWYDVDLEAESPAEWIASLPVKFDGSVDQELFAGLMASLREAMLVDEVDVAAIQLKSPNRGNVGAALLFELLNRGPHDTPESFLEFAESHKDLRTPELDISSFVSWTGEHPSGPYVAFTYLALVTTPGREESALEERAVYTLFPKSATQLVQITFRTARLGVFDDIAEETSTMVGNIELDLEPA</sequence>
<dbReference type="EMBL" id="RCWJ01000001">
    <property type="protein sequence ID" value="RLQ85369.1"/>
    <property type="molecule type" value="Genomic_DNA"/>
</dbReference>
<dbReference type="Proteomes" id="UP000282460">
    <property type="component" value="Unassembled WGS sequence"/>
</dbReference>
<dbReference type="OrthoDB" id="4977407at2"/>
<organism evidence="1 2">
    <name type="scientific">Mycetocola zhadangensis</name>
    <dbReference type="NCBI Taxonomy" id="1164595"/>
    <lineage>
        <taxon>Bacteria</taxon>
        <taxon>Bacillati</taxon>
        <taxon>Actinomycetota</taxon>
        <taxon>Actinomycetes</taxon>
        <taxon>Micrococcales</taxon>
        <taxon>Microbacteriaceae</taxon>
        <taxon>Mycetocola</taxon>
    </lineage>
</organism>